<feature type="domain" description="Multidrug resistance protein MdtA-like alpha-helical hairpin" evidence="4">
    <location>
        <begin position="172"/>
        <end position="241"/>
    </location>
</feature>
<dbReference type="Pfam" id="PF25967">
    <property type="entry name" value="RND-MFP_C"/>
    <property type="match status" value="1"/>
</dbReference>
<dbReference type="SUPFAM" id="SSF111369">
    <property type="entry name" value="HlyD-like secretion proteins"/>
    <property type="match status" value="1"/>
</dbReference>
<feature type="domain" description="Multidrug resistance protein MdtA-like barrel-sandwich hybrid" evidence="5">
    <location>
        <begin position="131"/>
        <end position="274"/>
    </location>
</feature>
<evidence type="ECO:0000259" key="5">
    <source>
        <dbReference type="Pfam" id="PF25917"/>
    </source>
</evidence>
<evidence type="ECO:0000259" key="6">
    <source>
        <dbReference type="Pfam" id="PF25944"/>
    </source>
</evidence>
<dbReference type="Proteomes" id="UP000405357">
    <property type="component" value="Unassembled WGS sequence"/>
</dbReference>
<reference evidence="8 9" key="1">
    <citation type="submission" date="2019-08" db="EMBL/GenBank/DDBJ databases">
        <authorList>
            <person name="Peeters C."/>
        </authorList>
    </citation>
    <scope>NUCLEOTIDE SEQUENCE [LARGE SCALE GENOMIC DNA]</scope>
    <source>
        <strain evidence="8 9">LMG 31014</strain>
    </source>
</reference>
<dbReference type="NCBIfam" id="TIGR01730">
    <property type="entry name" value="RND_mfp"/>
    <property type="match status" value="1"/>
</dbReference>
<dbReference type="Gene3D" id="2.40.50.100">
    <property type="match status" value="1"/>
</dbReference>
<dbReference type="Gene3D" id="1.10.287.470">
    <property type="entry name" value="Helix hairpin bin"/>
    <property type="match status" value="1"/>
</dbReference>
<accession>A0ABY6W9M1</accession>
<dbReference type="PANTHER" id="PTHR30158">
    <property type="entry name" value="ACRA/E-RELATED COMPONENT OF DRUG EFFLUX TRANSPORTER"/>
    <property type="match status" value="1"/>
</dbReference>
<comment type="subcellular location">
    <subcellularLocation>
        <location evidence="1">Cell envelope</location>
    </subcellularLocation>
</comment>
<protein>
    <submittedName>
        <fullName evidence="8">Efflux transporter periplasmic adaptor subunit</fullName>
    </submittedName>
</protein>
<proteinExistence type="inferred from homology"/>
<dbReference type="Gene3D" id="2.40.420.20">
    <property type="match status" value="1"/>
</dbReference>
<dbReference type="InterPro" id="IPR006143">
    <property type="entry name" value="RND_pump_MFP"/>
</dbReference>
<feature type="domain" description="Multidrug resistance protein MdtA-like beta-barrel" evidence="6">
    <location>
        <begin position="278"/>
        <end position="368"/>
    </location>
</feature>
<dbReference type="EMBL" id="CABPSG010000014">
    <property type="protein sequence ID" value="VVE35813.1"/>
    <property type="molecule type" value="Genomic_DNA"/>
</dbReference>
<evidence type="ECO:0000313" key="9">
    <source>
        <dbReference type="Proteomes" id="UP000405357"/>
    </source>
</evidence>
<evidence type="ECO:0000259" key="4">
    <source>
        <dbReference type="Pfam" id="PF25876"/>
    </source>
</evidence>
<dbReference type="InterPro" id="IPR058624">
    <property type="entry name" value="MdtA-like_HH"/>
</dbReference>
<dbReference type="InterPro" id="IPR058626">
    <property type="entry name" value="MdtA-like_b-barrel"/>
</dbReference>
<feature type="domain" description="Multidrug resistance protein MdtA-like C-terminal permuted SH3" evidence="7">
    <location>
        <begin position="374"/>
        <end position="434"/>
    </location>
</feature>
<name>A0ABY6W9M1_9BURK</name>
<feature type="region of interest" description="Disordered" evidence="3">
    <location>
        <begin position="442"/>
        <end position="474"/>
    </location>
</feature>
<organism evidence="8 9">
    <name type="scientific">Pandoraea soli</name>
    <dbReference type="NCBI Taxonomy" id="2508293"/>
    <lineage>
        <taxon>Bacteria</taxon>
        <taxon>Pseudomonadati</taxon>
        <taxon>Pseudomonadota</taxon>
        <taxon>Betaproteobacteria</taxon>
        <taxon>Burkholderiales</taxon>
        <taxon>Burkholderiaceae</taxon>
        <taxon>Pandoraea</taxon>
    </lineage>
</organism>
<feature type="compositionally biased region" description="Low complexity" evidence="3">
    <location>
        <begin position="449"/>
        <end position="474"/>
    </location>
</feature>
<dbReference type="Pfam" id="PF25876">
    <property type="entry name" value="HH_MFP_RND"/>
    <property type="match status" value="1"/>
</dbReference>
<gene>
    <name evidence="8" type="ORF">PSO31014_03880</name>
</gene>
<comment type="caution">
    <text evidence="8">The sequence shown here is derived from an EMBL/GenBank/DDBJ whole genome shotgun (WGS) entry which is preliminary data.</text>
</comment>
<dbReference type="Pfam" id="PF25944">
    <property type="entry name" value="Beta-barrel_RND"/>
    <property type="match status" value="1"/>
</dbReference>
<evidence type="ECO:0000256" key="1">
    <source>
        <dbReference type="ARBA" id="ARBA00004196"/>
    </source>
</evidence>
<dbReference type="Gene3D" id="2.40.30.170">
    <property type="match status" value="1"/>
</dbReference>
<evidence type="ECO:0000313" key="8">
    <source>
        <dbReference type="EMBL" id="VVE35813.1"/>
    </source>
</evidence>
<dbReference type="PANTHER" id="PTHR30158:SF3">
    <property type="entry name" value="MULTIDRUG EFFLUX PUMP SUBUNIT ACRA-RELATED"/>
    <property type="match status" value="1"/>
</dbReference>
<dbReference type="InterPro" id="IPR058627">
    <property type="entry name" value="MdtA-like_C"/>
</dbReference>
<dbReference type="InterPro" id="IPR058625">
    <property type="entry name" value="MdtA-like_BSH"/>
</dbReference>
<keyword evidence="9" id="KW-1185">Reference proteome</keyword>
<sequence>MSASVGDVRRAGDDFLAAFRACLRGPAFRASGTSDPPLRDGIADGPLPPQSYATYLSFCLTAFHLSGAYMHVKRSSLGMVTAVALAVLALAACGKKPPPQRAMVPEVGVVTLQSQNVTLTTDLPGRTSPFRVADVRARVDGIVLKRDFTEGGDVKAGQRLYKIDPATYQAAYENAKATLAKAVANQASTKLLADRYKQLVAVEAVSKQDYDNAVAASLQADAEVQAGKAAVDTAKINLGYTDVPAPISGRTGLSQVTEGAYVQAGAATLMTTVQQIDPMYVNVTQSAAQGLRLRRALAEGKLQSAGKNAAKVELTLEDGTTYPLEGKLQFSDITVDQTTGSVTVRAIFPNPNRELLPGMFVHAKLQEGVKEGGLLVPQQGVTRDQKGQPTALIVNKEGKVELRQLVTDRAIGNMWLVSAGLAAGDQVIVSGLQKVRPGAPAKAVPAQLPGAEAPAGASAPAAAAAAPASGAKAQ</sequence>
<dbReference type="Pfam" id="PF25917">
    <property type="entry name" value="BSH_RND"/>
    <property type="match status" value="1"/>
</dbReference>
<evidence type="ECO:0000256" key="3">
    <source>
        <dbReference type="SAM" id="MobiDB-lite"/>
    </source>
</evidence>
<comment type="similarity">
    <text evidence="2">Belongs to the membrane fusion protein (MFP) (TC 8.A.1) family.</text>
</comment>
<evidence type="ECO:0000256" key="2">
    <source>
        <dbReference type="ARBA" id="ARBA00009477"/>
    </source>
</evidence>
<evidence type="ECO:0000259" key="7">
    <source>
        <dbReference type="Pfam" id="PF25967"/>
    </source>
</evidence>